<feature type="transmembrane region" description="Helical" evidence="3">
    <location>
        <begin position="510"/>
        <end position="531"/>
    </location>
</feature>
<comment type="subcellular location">
    <subcellularLocation>
        <location evidence="1">Membrane</location>
        <topology evidence="1">Multi-pass membrane protein</topology>
    </subcellularLocation>
</comment>
<feature type="compositionally biased region" description="Low complexity" evidence="2">
    <location>
        <begin position="31"/>
        <end position="52"/>
    </location>
</feature>
<feature type="transmembrane region" description="Helical" evidence="3">
    <location>
        <begin position="421"/>
        <end position="440"/>
    </location>
</feature>
<dbReference type="AlphaFoldDB" id="A0ABC9XL17"/>
<dbReference type="Gene3D" id="1.20.1250.20">
    <property type="entry name" value="MFS general substrate transporter like domains"/>
    <property type="match status" value="1"/>
</dbReference>
<evidence type="ECO:0000256" key="2">
    <source>
        <dbReference type="SAM" id="MobiDB-lite"/>
    </source>
</evidence>
<feature type="region of interest" description="Disordered" evidence="2">
    <location>
        <begin position="451"/>
        <end position="481"/>
    </location>
</feature>
<dbReference type="GO" id="GO:0016020">
    <property type="term" value="C:membrane"/>
    <property type="evidence" value="ECO:0007669"/>
    <property type="project" value="UniProtKB-SubCell"/>
</dbReference>
<feature type="transmembrane region" description="Helical" evidence="3">
    <location>
        <begin position="263"/>
        <end position="289"/>
    </location>
</feature>
<dbReference type="CDD" id="cd18389">
    <property type="entry name" value="BTB_POZ_KCTD2"/>
    <property type="match status" value="1"/>
</dbReference>
<feature type="region of interest" description="Disordered" evidence="2">
    <location>
        <begin position="1"/>
        <end position="52"/>
    </location>
</feature>
<evidence type="ECO:0000256" key="3">
    <source>
        <dbReference type="SAM" id="Phobius"/>
    </source>
</evidence>
<dbReference type="InterPro" id="IPR011333">
    <property type="entry name" value="SKP1/BTB/POZ_sf"/>
</dbReference>
<dbReference type="Gene3D" id="3.30.710.10">
    <property type="entry name" value="Potassium Channel Kv1.1, Chain A"/>
    <property type="match status" value="1"/>
</dbReference>
<feature type="compositionally biased region" description="Basic and acidic residues" evidence="2">
    <location>
        <begin position="456"/>
        <end position="466"/>
    </location>
</feature>
<feature type="transmembrane region" description="Helical" evidence="3">
    <location>
        <begin position="601"/>
        <end position="623"/>
    </location>
</feature>
<dbReference type="Proteomes" id="UP001623348">
    <property type="component" value="Unassembled WGS sequence"/>
</dbReference>
<feature type="transmembrane region" description="Helical" evidence="3">
    <location>
        <begin position="575"/>
        <end position="595"/>
    </location>
</feature>
<keyword evidence="3" id="KW-0472">Membrane</keyword>
<dbReference type="Pfam" id="PF02214">
    <property type="entry name" value="BTB_2"/>
    <property type="match status" value="1"/>
</dbReference>
<dbReference type="InterPro" id="IPR003131">
    <property type="entry name" value="T1-type_BTB"/>
</dbReference>
<feature type="transmembrane region" description="Helical" evidence="3">
    <location>
        <begin position="305"/>
        <end position="325"/>
    </location>
</feature>
<proteinExistence type="predicted"/>
<feature type="domain" description="Major facilitator superfamily (MFS) profile" evidence="4">
    <location>
        <begin position="264"/>
        <end position="659"/>
    </location>
</feature>
<feature type="transmembrane region" description="Helical" evidence="3">
    <location>
        <begin position="356"/>
        <end position="383"/>
    </location>
</feature>
<dbReference type="SUPFAM" id="SSF103473">
    <property type="entry name" value="MFS general substrate transporter"/>
    <property type="match status" value="1"/>
</dbReference>
<dbReference type="PANTHER" id="PTHR14958:SF22">
    <property type="entry name" value="BTB_POZ DOMAIN-CONTAINING PROTEIN KCTD2"/>
    <property type="match status" value="1"/>
</dbReference>
<dbReference type="SUPFAM" id="SSF54695">
    <property type="entry name" value="POZ domain"/>
    <property type="match status" value="1"/>
</dbReference>
<dbReference type="FunFam" id="1.20.1250.20:FF:000337">
    <property type="entry name" value="Solute carrier family 16 member 5"/>
    <property type="match status" value="1"/>
</dbReference>
<dbReference type="PROSITE" id="PS50850">
    <property type="entry name" value="MFS"/>
    <property type="match status" value="1"/>
</dbReference>
<dbReference type="InterPro" id="IPR011701">
    <property type="entry name" value="MFS"/>
</dbReference>
<keyword evidence="3" id="KW-1133">Transmembrane helix</keyword>
<dbReference type="Pfam" id="PF07690">
    <property type="entry name" value="MFS_1"/>
    <property type="match status" value="1"/>
</dbReference>
<feature type="transmembrane region" description="Helical" evidence="3">
    <location>
        <begin position="635"/>
        <end position="653"/>
    </location>
</feature>
<dbReference type="Gene3D" id="3.30.70.2000">
    <property type="match status" value="1"/>
</dbReference>
<feature type="transmembrane region" description="Helical" evidence="3">
    <location>
        <begin position="543"/>
        <end position="563"/>
    </location>
</feature>
<feature type="compositionally biased region" description="Pro residues" evidence="2">
    <location>
        <begin position="18"/>
        <end position="30"/>
    </location>
</feature>
<feature type="transmembrane region" description="Helical" evidence="3">
    <location>
        <begin position="332"/>
        <end position="350"/>
    </location>
</feature>
<accession>A0ABC9XL17</accession>
<dbReference type="EMBL" id="BAAFJT010000018">
    <property type="protein sequence ID" value="GAB0197745.1"/>
    <property type="molecule type" value="Genomic_DNA"/>
</dbReference>
<dbReference type="FunFam" id="3.30.70.2000:FF:000001">
    <property type="entry name" value="Potassium channel tetramerization domain-containing 17"/>
    <property type="match status" value="1"/>
</dbReference>
<reference evidence="5 6" key="1">
    <citation type="submission" date="2024-06" db="EMBL/GenBank/DDBJ databases">
        <title>The draft genome of Grus japonensis, version 3.</title>
        <authorList>
            <person name="Nabeshima K."/>
            <person name="Suzuki S."/>
            <person name="Onuma M."/>
        </authorList>
    </citation>
    <scope>NUCLEOTIDE SEQUENCE [LARGE SCALE GENOMIC DNA]</scope>
    <source>
        <strain evidence="5 6">451A</strain>
    </source>
</reference>
<dbReference type="SMART" id="SM00225">
    <property type="entry name" value="BTB"/>
    <property type="match status" value="1"/>
</dbReference>
<dbReference type="FunFam" id="3.30.710.10:FF:000005">
    <property type="entry name" value="Potassium channel tetramerization domain-containing 17"/>
    <property type="match status" value="1"/>
</dbReference>
<dbReference type="InterPro" id="IPR036259">
    <property type="entry name" value="MFS_trans_sf"/>
</dbReference>
<evidence type="ECO:0000259" key="4">
    <source>
        <dbReference type="PROSITE" id="PS50850"/>
    </source>
</evidence>
<evidence type="ECO:0000313" key="6">
    <source>
        <dbReference type="Proteomes" id="UP001623348"/>
    </source>
</evidence>
<dbReference type="InterPro" id="IPR000210">
    <property type="entry name" value="BTB/POZ_dom"/>
</dbReference>
<name>A0ABC9XL17_GRUJA</name>
<keyword evidence="3" id="KW-0812">Transmembrane</keyword>
<protein>
    <submittedName>
        <fullName evidence="5">Monocarboxylate transporter 6</fullName>
    </submittedName>
</protein>
<organism evidence="5 6">
    <name type="scientific">Grus japonensis</name>
    <name type="common">Japanese crane</name>
    <name type="synonym">Red-crowned crane</name>
    <dbReference type="NCBI Taxonomy" id="30415"/>
    <lineage>
        <taxon>Eukaryota</taxon>
        <taxon>Metazoa</taxon>
        <taxon>Chordata</taxon>
        <taxon>Craniata</taxon>
        <taxon>Vertebrata</taxon>
        <taxon>Euteleostomi</taxon>
        <taxon>Archelosauria</taxon>
        <taxon>Archosauria</taxon>
        <taxon>Dinosauria</taxon>
        <taxon>Saurischia</taxon>
        <taxon>Theropoda</taxon>
        <taxon>Coelurosauria</taxon>
        <taxon>Aves</taxon>
        <taxon>Neognathae</taxon>
        <taxon>Neoaves</taxon>
        <taxon>Gruiformes</taxon>
        <taxon>Gruidae</taxon>
        <taxon>Grus</taxon>
    </lineage>
</organism>
<sequence length="659" mass="71684">MAELAAAAEGPPRGRTPSPGPGGAPGPPSPRAAGAAAGSAGALSPPGAARPPAASKWVRLNVGGTYFVSTRQTLCREPKSFLCRLCCQDGPELGSDKDETGAYLIDRDPTYFGPILNYLRHGKLIINKELAEEGVLEEAEFYNIASLVRLVKERIRDNENRTSQGPVKHVYRVLQCQEEELTQMVSTMSDGWKFEQLISIGSSYNYGNEDQAEFLCVVSRELNNSTNGIVKEPSEKAKEEKEAIMSQGAAAAREAAKPQDRGWAWMVLLAAVLLQGLTLGFPSCIGIFFTDLQHEFQASNSETSWFPSIMVAVLHGGGPLCSILVKRFGCRFAVMLGGLLSGVGMVSSSFCKSISQLYLTAGLITGLGSCFSFQAGVTVLGYYFVRWRTLANAMASTGVSLGFTLWPLLSQHLLDEMGWRNTFLIFGGILLNCCVCGAIMRPVQLASGSLLQSPKPGEEPGRRAEEAQLSNGASPPHPELQQQTRRTACFQILQKYLAFDIFCQNKGYQIYTIGVTWMMMGFALPHVYLVPYAIQNGVEERRAALLISVIGFINIFIRPFTGLLSGHRVFTGRRIYLFSLAVLLCGLSNFICVISAEFNVLIIYCVILSIAMSGIGALTFQVLMDVVEMDRFSSALGLFTILESITLLIGPPLTGERSY</sequence>
<keyword evidence="6" id="KW-1185">Reference proteome</keyword>
<dbReference type="Gene3D" id="6.10.140.750">
    <property type="match status" value="1"/>
</dbReference>
<evidence type="ECO:0000256" key="1">
    <source>
        <dbReference type="ARBA" id="ARBA00004141"/>
    </source>
</evidence>
<dbReference type="InterPro" id="IPR020846">
    <property type="entry name" value="MFS_dom"/>
</dbReference>
<evidence type="ECO:0000313" key="5">
    <source>
        <dbReference type="EMBL" id="GAB0197745.1"/>
    </source>
</evidence>
<gene>
    <name evidence="5" type="ORF">GRJ2_002239900</name>
</gene>
<comment type="caution">
    <text evidence="5">The sequence shown here is derived from an EMBL/GenBank/DDBJ whole genome shotgun (WGS) entry which is preliminary data.</text>
</comment>
<dbReference type="PANTHER" id="PTHR14958">
    <property type="entry name" value="POTASSIUM CHANNEL TETRAMERISATION DOMAIN CONTAINING PROTEIN"/>
    <property type="match status" value="1"/>
</dbReference>